<keyword evidence="3" id="KW-1185">Reference proteome</keyword>
<sequence length="205" mass="22791">MTVFGDAKKVVEDMMKAVAYQCAMKREKIPPMPSAAQTSAPHEKLMMLPLAPAKANENSLDYHLRLDMIRIGHGNEYHLGSLTQAILTAMMFSHTSGANVRKGLFAEAKAAVVRCRRTGLETGIWVVGSDAYALFCKILTLFDQQVAVVPLVEFASAHERLVKVLERSHARRQNRHRSGDRRFAGKKSPCNALDVRDDGVVRMVE</sequence>
<comment type="caution">
    <text evidence="2">The sequence shown here is derived from an EMBL/GenBank/DDBJ whole genome shotgun (WGS) entry which is preliminary data.</text>
</comment>
<dbReference type="OrthoDB" id="9097177at2"/>
<protein>
    <submittedName>
        <fullName evidence="2">Fis family transcriptional regulator</fullName>
    </submittedName>
</protein>
<dbReference type="EMBL" id="FCNW02000131">
    <property type="protein sequence ID" value="SAL69268.1"/>
    <property type="molecule type" value="Genomic_DNA"/>
</dbReference>
<evidence type="ECO:0000313" key="2">
    <source>
        <dbReference type="EMBL" id="SAL69268.1"/>
    </source>
</evidence>
<proteinExistence type="predicted"/>
<dbReference type="AlphaFoldDB" id="A0A158JKE4"/>
<feature type="compositionally biased region" description="Basic residues" evidence="1">
    <location>
        <begin position="169"/>
        <end position="179"/>
    </location>
</feature>
<dbReference type="RefSeq" id="WP_087671197.1">
    <property type="nucleotide sequence ID" value="NZ_FCNW02000131.1"/>
</dbReference>
<evidence type="ECO:0000256" key="1">
    <source>
        <dbReference type="SAM" id="MobiDB-lite"/>
    </source>
</evidence>
<feature type="region of interest" description="Disordered" evidence="1">
    <location>
        <begin position="169"/>
        <end position="190"/>
    </location>
</feature>
<dbReference type="Proteomes" id="UP000054977">
    <property type="component" value="Unassembled WGS sequence"/>
</dbReference>
<accession>A0A158JKE4</accession>
<organism evidence="2 3">
    <name type="scientific">Caballeronia humi</name>
    <dbReference type="NCBI Taxonomy" id="326474"/>
    <lineage>
        <taxon>Bacteria</taxon>
        <taxon>Pseudomonadati</taxon>
        <taxon>Pseudomonadota</taxon>
        <taxon>Betaproteobacteria</taxon>
        <taxon>Burkholderiales</taxon>
        <taxon>Burkholderiaceae</taxon>
        <taxon>Caballeronia</taxon>
    </lineage>
</organism>
<reference evidence="2" key="1">
    <citation type="submission" date="2016-01" db="EMBL/GenBank/DDBJ databases">
        <authorList>
            <person name="Peeters C."/>
        </authorList>
    </citation>
    <scope>NUCLEOTIDE SEQUENCE [LARGE SCALE GENOMIC DNA]</scope>
    <source>
        <strain evidence="2">LMG 22934</strain>
    </source>
</reference>
<gene>
    <name evidence="2" type="ORF">AWB65_06812</name>
</gene>
<name>A0A158JKE4_9BURK</name>
<evidence type="ECO:0000313" key="3">
    <source>
        <dbReference type="Proteomes" id="UP000054977"/>
    </source>
</evidence>